<evidence type="ECO:0000313" key="2">
    <source>
        <dbReference type="Proteomes" id="UP001319921"/>
    </source>
</evidence>
<reference evidence="1 2" key="1">
    <citation type="journal article" date="2022" name="Microbiol. Resour. Announc.">
        <title>Complete Genome Sequence of the Hyperthermophilic and Acidophilic Archaeon Saccharolobus caldissimus Strain HS-3T.</title>
        <authorList>
            <person name="Sakai H.D."/>
            <person name="Kurosawa N."/>
        </authorList>
    </citation>
    <scope>NUCLEOTIDE SEQUENCE [LARGE SCALE GENOMIC DNA]</scope>
    <source>
        <strain evidence="1 2">JCM32116</strain>
    </source>
</reference>
<keyword evidence="2" id="KW-1185">Reference proteome</keyword>
<name>A0AAQ4CV33_9CREN</name>
<gene>
    <name evidence="1" type="ORF">SACC_26810</name>
</gene>
<dbReference type="KEGG" id="scas:SACC_26810"/>
<sequence>MQEKATIKVSENTLKMLKKLKEENNFSSMDETITYLIKLYREEKLRRVFGIDKGRITQFSKDDRIEDRNG</sequence>
<proteinExistence type="predicted"/>
<dbReference type="GeneID" id="68867402"/>
<dbReference type="EMBL" id="AP025226">
    <property type="protein sequence ID" value="BDB99664.1"/>
    <property type="molecule type" value="Genomic_DNA"/>
</dbReference>
<dbReference type="RefSeq" id="WP_229570098.1">
    <property type="nucleotide sequence ID" value="NZ_AP025226.1"/>
</dbReference>
<dbReference type="Proteomes" id="UP001319921">
    <property type="component" value="Chromosome"/>
</dbReference>
<organism evidence="1 2">
    <name type="scientific">Saccharolobus caldissimus</name>
    <dbReference type="NCBI Taxonomy" id="1702097"/>
    <lineage>
        <taxon>Archaea</taxon>
        <taxon>Thermoproteota</taxon>
        <taxon>Thermoprotei</taxon>
        <taxon>Sulfolobales</taxon>
        <taxon>Sulfolobaceae</taxon>
        <taxon>Saccharolobus</taxon>
    </lineage>
</organism>
<evidence type="ECO:0008006" key="3">
    <source>
        <dbReference type="Google" id="ProtNLM"/>
    </source>
</evidence>
<protein>
    <recommendedName>
        <fullName evidence="3">VapB-type antitoxin</fullName>
    </recommendedName>
</protein>
<dbReference type="AlphaFoldDB" id="A0AAQ4CV33"/>
<evidence type="ECO:0000313" key="1">
    <source>
        <dbReference type="EMBL" id="BDB99664.1"/>
    </source>
</evidence>
<accession>A0AAQ4CV33</accession>